<organism evidence="3 4">
    <name type="scientific">Jeotgalibacillus salarius</name>
    <dbReference type="NCBI Taxonomy" id="546023"/>
    <lineage>
        <taxon>Bacteria</taxon>
        <taxon>Bacillati</taxon>
        <taxon>Bacillota</taxon>
        <taxon>Bacilli</taxon>
        <taxon>Bacillales</taxon>
        <taxon>Caryophanaceae</taxon>
        <taxon>Jeotgalibacillus</taxon>
    </lineage>
</organism>
<dbReference type="PANTHER" id="PTHR43308">
    <property type="entry name" value="OUTER MEMBRANE PROTEIN ALPHA-RELATED"/>
    <property type="match status" value="1"/>
</dbReference>
<feature type="domain" description="SLH" evidence="2">
    <location>
        <begin position="412"/>
        <end position="472"/>
    </location>
</feature>
<feature type="domain" description="SLH" evidence="2">
    <location>
        <begin position="291"/>
        <end position="354"/>
    </location>
</feature>
<feature type="signal peptide" evidence="1">
    <location>
        <begin position="1"/>
        <end position="23"/>
    </location>
</feature>
<proteinExistence type="predicted"/>
<dbReference type="Pfam" id="PF00395">
    <property type="entry name" value="SLH"/>
    <property type="match status" value="2"/>
</dbReference>
<dbReference type="InterPro" id="IPR023346">
    <property type="entry name" value="Lysozyme-like_dom_sf"/>
</dbReference>
<reference evidence="3 4" key="1">
    <citation type="submission" date="2019-03" db="EMBL/GenBank/DDBJ databases">
        <authorList>
            <person name="Yang Y."/>
        </authorList>
    </citation>
    <scope>NUCLEOTIDE SEQUENCE [LARGE SCALE GENOMIC DNA]</scope>
    <source>
        <strain evidence="3 4">ASL-1</strain>
    </source>
</reference>
<accession>A0A4Y8LSX1</accession>
<dbReference type="RefSeq" id="WP_134378983.1">
    <property type="nucleotide sequence ID" value="NZ_SORX01000001.1"/>
</dbReference>
<dbReference type="PROSITE" id="PS51272">
    <property type="entry name" value="SLH"/>
    <property type="match status" value="2"/>
</dbReference>
<protein>
    <recommendedName>
        <fullName evidence="2">SLH domain-containing protein</fullName>
    </recommendedName>
</protein>
<dbReference type="AlphaFoldDB" id="A0A4Y8LSX1"/>
<feature type="chain" id="PRO_5021197094" description="SLH domain-containing protein" evidence="1">
    <location>
        <begin position="24"/>
        <end position="472"/>
    </location>
</feature>
<dbReference type="OrthoDB" id="2690990at2"/>
<dbReference type="PANTHER" id="PTHR43308:SF5">
    <property type="entry name" value="S-LAYER PROTEIN _ PEPTIDOGLYCAN ENDO-BETA-N-ACETYLGLUCOSAMINIDASE"/>
    <property type="match status" value="1"/>
</dbReference>
<gene>
    <name evidence="3" type="ORF">E2626_01690</name>
</gene>
<dbReference type="InterPro" id="IPR001119">
    <property type="entry name" value="SLH_dom"/>
</dbReference>
<evidence type="ECO:0000259" key="2">
    <source>
        <dbReference type="PROSITE" id="PS51272"/>
    </source>
</evidence>
<name>A0A4Y8LSX1_9BACL</name>
<dbReference type="InterPro" id="IPR051465">
    <property type="entry name" value="Cell_Envelope_Struct_Comp"/>
</dbReference>
<dbReference type="EMBL" id="SORX01000001">
    <property type="protein sequence ID" value="TFE04065.1"/>
    <property type="molecule type" value="Genomic_DNA"/>
</dbReference>
<evidence type="ECO:0000256" key="1">
    <source>
        <dbReference type="SAM" id="SignalP"/>
    </source>
</evidence>
<evidence type="ECO:0000313" key="3">
    <source>
        <dbReference type="EMBL" id="TFE04065.1"/>
    </source>
</evidence>
<dbReference type="Gene3D" id="1.10.530.10">
    <property type="match status" value="1"/>
</dbReference>
<evidence type="ECO:0000313" key="4">
    <source>
        <dbReference type="Proteomes" id="UP000297776"/>
    </source>
</evidence>
<dbReference type="Proteomes" id="UP000297776">
    <property type="component" value="Unassembled WGS sequence"/>
</dbReference>
<keyword evidence="1" id="KW-0732">Signal</keyword>
<comment type="caution">
    <text evidence="3">The sequence shown here is derived from an EMBL/GenBank/DDBJ whole genome shotgun (WGS) entry which is preliminary data.</text>
</comment>
<dbReference type="SUPFAM" id="SSF53955">
    <property type="entry name" value="Lysozyme-like"/>
    <property type="match status" value="1"/>
</dbReference>
<keyword evidence="4" id="KW-1185">Reference proteome</keyword>
<sequence length="472" mass="52982">MKTLWIGAAALTISIMSAQSASAEENDAQAFKQMLTETGIEKGIPPEVLKAIAYKENGGFNHYDEDGSPVVSDDGGIGLMQLTFTDQEIERFDIDMERIAEDVDYHIEQAAEHLLRKKALNLPIVNDGENTDIESWYFAVMAYNGLSEINDPNTHDDAYQEDVFSYIRNNSVISIGETPELEINYGETDEDRLIMRFPDRDYTWPTETPAMQLAETGSSVYSYHEFEGFDTSNVRSEPGGQLIASINHYTPLEITDGPFEAAGEANHYVFYKVKGNFGEGYIASSNLQFGNELTIFNDLSPGEIETAVAYLQQREVINGYEDGTYRPFNVLQRRHAAALIVRALDLEKPENYEVTSPDLTPDTPGYEDLAIMEYHGIMGRGGQMNAESPLNRSQMASMLNRSFAAVYDIPDEVINIKDLSADDQIYEDIAVIVHNEITNADENTAFNPWNSVTRGQYALFFERSIRLMEKNS</sequence>